<evidence type="ECO:0000313" key="3">
    <source>
        <dbReference type="EMBL" id="CAE8641662.1"/>
    </source>
</evidence>
<accession>A0A813HV96</accession>
<keyword evidence="4" id="KW-1185">Reference proteome</keyword>
<dbReference type="GO" id="GO:0016491">
    <property type="term" value="F:oxidoreductase activity"/>
    <property type="evidence" value="ECO:0007669"/>
    <property type="project" value="InterPro"/>
</dbReference>
<reference evidence="3" key="1">
    <citation type="submission" date="2021-02" db="EMBL/GenBank/DDBJ databases">
        <authorList>
            <person name="Dougan E. K."/>
            <person name="Rhodes N."/>
            <person name="Thang M."/>
            <person name="Chan C."/>
        </authorList>
    </citation>
    <scope>NUCLEOTIDE SEQUENCE</scope>
</reference>
<comment type="caution">
    <text evidence="3">The sequence shown here is derived from an EMBL/GenBank/DDBJ whole genome shotgun (WGS) entry which is preliminary data.</text>
</comment>
<dbReference type="PANTHER" id="PTHR34598:SF3">
    <property type="entry name" value="OXIDOREDUCTASE AN1597"/>
    <property type="match status" value="1"/>
</dbReference>
<protein>
    <submittedName>
        <fullName evidence="3">Uncharacterized protein</fullName>
    </submittedName>
</protein>
<sequence length="158" mass="17637">MGVADQLAQYENSDEHRAYVMVNLWRPVLPMTASLQDRPLAFIDPTSVDCEQDFIAIDLVGQLPGGQRYLNLKQNPLHRWYYYPDMTTSEVLVWKQSHFMKEEGQSFTTSSAQTNSLTPVPHSAASIPGTPEDCEARCSFELRVGLLCSTPDGQPATA</sequence>
<dbReference type="NCBIfam" id="NF041278">
    <property type="entry name" value="CmcJ_NvfI_EfuI"/>
    <property type="match status" value="1"/>
</dbReference>
<feature type="region of interest" description="Disordered" evidence="2">
    <location>
        <begin position="105"/>
        <end position="128"/>
    </location>
</feature>
<gene>
    <name evidence="3" type="ORF">PGLA1383_LOCUS56277</name>
</gene>
<name>A0A813HV96_POLGL</name>
<proteinExistence type="inferred from homology"/>
<evidence type="ECO:0000256" key="1">
    <source>
        <dbReference type="ARBA" id="ARBA00023604"/>
    </source>
</evidence>
<dbReference type="EMBL" id="CAJNNV010032964">
    <property type="protein sequence ID" value="CAE8641662.1"/>
    <property type="molecule type" value="Genomic_DNA"/>
</dbReference>
<evidence type="ECO:0000256" key="2">
    <source>
        <dbReference type="SAM" id="MobiDB-lite"/>
    </source>
</evidence>
<comment type="similarity">
    <text evidence="1">Belongs to the asaB hydroxylase/desaturase family.</text>
</comment>
<evidence type="ECO:0000313" key="4">
    <source>
        <dbReference type="Proteomes" id="UP000654075"/>
    </source>
</evidence>
<organism evidence="3 4">
    <name type="scientific">Polarella glacialis</name>
    <name type="common">Dinoflagellate</name>
    <dbReference type="NCBI Taxonomy" id="89957"/>
    <lineage>
        <taxon>Eukaryota</taxon>
        <taxon>Sar</taxon>
        <taxon>Alveolata</taxon>
        <taxon>Dinophyceae</taxon>
        <taxon>Suessiales</taxon>
        <taxon>Suessiaceae</taxon>
        <taxon>Polarella</taxon>
    </lineage>
</organism>
<dbReference type="PANTHER" id="PTHR34598">
    <property type="entry name" value="BLL6449 PROTEIN"/>
    <property type="match status" value="1"/>
</dbReference>
<dbReference type="AlphaFoldDB" id="A0A813HV96"/>
<dbReference type="Proteomes" id="UP000654075">
    <property type="component" value="Unassembled WGS sequence"/>
</dbReference>
<feature type="compositionally biased region" description="Polar residues" evidence="2">
    <location>
        <begin position="105"/>
        <end position="118"/>
    </location>
</feature>
<dbReference type="OrthoDB" id="412788at2759"/>
<dbReference type="InterPro" id="IPR044053">
    <property type="entry name" value="AsaB-like"/>
</dbReference>